<gene>
    <name evidence="1" type="ORF">FWK35_00034078</name>
</gene>
<evidence type="ECO:0000313" key="1">
    <source>
        <dbReference type="EMBL" id="KAF0710436.1"/>
    </source>
</evidence>
<evidence type="ECO:0000313" key="2">
    <source>
        <dbReference type="Proteomes" id="UP000478052"/>
    </source>
</evidence>
<dbReference type="AlphaFoldDB" id="A0A6G0VUN6"/>
<keyword evidence="2" id="KW-1185">Reference proteome</keyword>
<name>A0A6G0VUN6_APHCR</name>
<protein>
    <submittedName>
        <fullName evidence="1">Protein ALP1-like</fullName>
    </submittedName>
</protein>
<comment type="caution">
    <text evidence="1">The sequence shown here is derived from an EMBL/GenBank/DDBJ whole genome shotgun (WGS) entry which is preliminary data.</text>
</comment>
<proteinExistence type="predicted"/>
<dbReference type="Proteomes" id="UP000478052">
    <property type="component" value="Unassembled WGS sequence"/>
</dbReference>
<sequence length="151" mass="17936">MEYQKKKKQRSVWERKWIQRRKLHGAYNALSRELRMEDPSQLRNFIRMSAEDFEELSSWIAPMFQKMDTNMRQAISVGERLMLTLRFLATGDSYASLSYLFRIPANTICGIVPEVCQALSDVLQEKGFLKVLKILLQFTTYYDLLFKYFLN</sequence>
<dbReference type="OrthoDB" id="8192237at2759"/>
<accession>A0A6G0VUN6</accession>
<dbReference type="EMBL" id="VUJU01011659">
    <property type="protein sequence ID" value="KAF0710436.1"/>
    <property type="molecule type" value="Genomic_DNA"/>
</dbReference>
<organism evidence="1 2">
    <name type="scientific">Aphis craccivora</name>
    <name type="common">Cowpea aphid</name>
    <dbReference type="NCBI Taxonomy" id="307492"/>
    <lineage>
        <taxon>Eukaryota</taxon>
        <taxon>Metazoa</taxon>
        <taxon>Ecdysozoa</taxon>
        <taxon>Arthropoda</taxon>
        <taxon>Hexapoda</taxon>
        <taxon>Insecta</taxon>
        <taxon>Pterygota</taxon>
        <taxon>Neoptera</taxon>
        <taxon>Paraneoptera</taxon>
        <taxon>Hemiptera</taxon>
        <taxon>Sternorrhyncha</taxon>
        <taxon>Aphidomorpha</taxon>
        <taxon>Aphidoidea</taxon>
        <taxon>Aphididae</taxon>
        <taxon>Aphidini</taxon>
        <taxon>Aphis</taxon>
        <taxon>Aphis</taxon>
    </lineage>
</organism>
<reference evidence="1 2" key="1">
    <citation type="submission" date="2019-08" db="EMBL/GenBank/DDBJ databases">
        <title>Whole genome of Aphis craccivora.</title>
        <authorList>
            <person name="Voronova N.V."/>
            <person name="Shulinski R.S."/>
            <person name="Bandarenka Y.V."/>
            <person name="Zhorov D.G."/>
            <person name="Warner D."/>
        </authorList>
    </citation>
    <scope>NUCLEOTIDE SEQUENCE [LARGE SCALE GENOMIC DNA]</scope>
    <source>
        <strain evidence="1">180601</strain>
        <tissue evidence="1">Whole Body</tissue>
    </source>
</reference>